<evidence type="ECO:0000313" key="3">
    <source>
        <dbReference type="EMBL" id="OMJ29842.1"/>
    </source>
</evidence>
<dbReference type="InterPro" id="IPR013194">
    <property type="entry name" value="HDAC_interact_dom"/>
</dbReference>
<dbReference type="EMBL" id="LSSM01002607">
    <property type="protein sequence ID" value="OMJ21038.1"/>
    <property type="molecule type" value="Genomic_DNA"/>
</dbReference>
<dbReference type="SMART" id="SM00761">
    <property type="entry name" value="HDAC_interact"/>
    <property type="match status" value="1"/>
</dbReference>
<keyword evidence="4" id="KW-1185">Reference proteome</keyword>
<dbReference type="Proteomes" id="UP000187429">
    <property type="component" value="Unassembled WGS sequence"/>
</dbReference>
<dbReference type="Pfam" id="PF08295">
    <property type="entry name" value="Sin3_corepress"/>
    <property type="match status" value="1"/>
</dbReference>
<feature type="domain" description="Histone deacetylase interacting" evidence="1">
    <location>
        <begin position="12"/>
        <end position="111"/>
    </location>
</feature>
<dbReference type="InterPro" id="IPR039774">
    <property type="entry name" value="Sin3-like"/>
</dbReference>
<dbReference type="AlphaFoldDB" id="A0A1R1YSH1"/>
<evidence type="ECO:0000313" key="2">
    <source>
        <dbReference type="EMBL" id="OMJ21038.1"/>
    </source>
</evidence>
<reference evidence="3" key="1">
    <citation type="submission" date="2017-01" db="EMBL/GenBank/DDBJ databases">
        <authorList>
            <person name="Mah S.A."/>
            <person name="Swanson W.J."/>
            <person name="Moy G.W."/>
            <person name="Vacquier V.D."/>
        </authorList>
    </citation>
    <scope>NUCLEOTIDE SEQUENCE [LARGE SCALE GENOMIC DNA]</scope>
    <source>
        <strain evidence="3">ID-206-W2</strain>
    </source>
</reference>
<sequence length="707" mass="81873">MVLSTHITVYPETPGPSYRFIGISYNQSSNLKESDDPIEELNDSWMSHPTWASERTEFVHHKKNQYEEAMFRVEEERHQLQIDIETNKQLINQLSPIVKKIQKMSEIDKENLTLPFRFGGNSIALPRRALKNVYDAQRSVEVLEALHTHPAVAAPLVLRRLEQKDKEWRKLKITSLDDLSKGWKEVEIKNYYKSLEHRSTSIKSQDRKINSPKYLINEIQAARHESGQFSLFKPHLKFKFDNIGIISDVINVLSVYFKKYPSLMPLPLRKPAKGVLISLFSKLVGLKLSDLDLNWLKTFDFPEKTDSDRNESQASTQPKKIVSVVITPNKTPFHPKIASKKNIITPKKYRIHTSLAHLSNNLLPNTEPFTKPKSIKCFFSDFNSDLENRLNNFLYCDTSIYLFTRVFLFIYSRFEAIFSASIRFQPLKSDYIDSLPDFPNVLSFLDLKGMSYYEIFISLLKKLVFGSIDSATYEDALRSLFRSESYISISLDKQISHLAKHFTSVLTNPCSISLLELFNSKKLDFPIKSNEISSYCIQANSVNDSFSVGNFFTISCSNTSKFIYFQLINPQDISELSHNKNNSTISDPWIDYLLEYSSHKSLISNLSCQTSKKKIKNLILNRNIRINSQFDNPEISIFGPLIVHFKENSYKIKYKSDSFEYFVNNSRLSLNYKLSKKSSLSKKSNDNWAYNLESKLSPSARLDKWWI</sequence>
<reference evidence="4" key="2">
    <citation type="submission" date="2017-01" db="EMBL/GenBank/DDBJ databases">
        <authorList>
            <person name="Wang Y."/>
            <person name="White M."/>
            <person name="Kvist S."/>
            <person name="Moncalvo J.-M."/>
        </authorList>
    </citation>
    <scope>NUCLEOTIDE SEQUENCE [LARGE SCALE GENOMIC DNA]</scope>
    <source>
        <strain evidence="4">ID-206-W2</strain>
    </source>
</reference>
<name>A0A1R1YSH1_9FUNG</name>
<dbReference type="OrthoDB" id="10265969at2759"/>
<accession>A0A1R1YSH1</accession>
<dbReference type="Pfam" id="PF16879">
    <property type="entry name" value="Sin3a_C"/>
    <property type="match status" value="1"/>
</dbReference>
<evidence type="ECO:0000313" key="4">
    <source>
        <dbReference type="Proteomes" id="UP000187429"/>
    </source>
</evidence>
<proteinExistence type="predicted"/>
<dbReference type="InterPro" id="IPR031693">
    <property type="entry name" value="Sin3_C"/>
</dbReference>
<organism evidence="3 4">
    <name type="scientific">Smittium culicis</name>
    <dbReference type="NCBI Taxonomy" id="133412"/>
    <lineage>
        <taxon>Eukaryota</taxon>
        <taxon>Fungi</taxon>
        <taxon>Fungi incertae sedis</taxon>
        <taxon>Zoopagomycota</taxon>
        <taxon>Kickxellomycotina</taxon>
        <taxon>Harpellomycetes</taxon>
        <taxon>Harpellales</taxon>
        <taxon>Legeriomycetaceae</taxon>
        <taxon>Smittium</taxon>
    </lineage>
</organism>
<dbReference type="PANTHER" id="PTHR12346">
    <property type="entry name" value="SIN3B-RELATED"/>
    <property type="match status" value="1"/>
</dbReference>
<protein>
    <submittedName>
        <fullName evidence="3">Transcriptional regulatory protein SIN3</fullName>
    </submittedName>
</protein>
<gene>
    <name evidence="2" type="ORF">AYI69_g5984</name>
    <name evidence="3" type="ORF">AYI69_g621</name>
</gene>
<comment type="caution">
    <text evidence="3">The sequence shown here is derived from an EMBL/GenBank/DDBJ whole genome shotgun (WGS) entry which is preliminary data.</text>
</comment>
<dbReference type="GO" id="GO:0003714">
    <property type="term" value="F:transcription corepressor activity"/>
    <property type="evidence" value="ECO:0007669"/>
    <property type="project" value="InterPro"/>
</dbReference>
<dbReference type="EMBL" id="LSSM01000158">
    <property type="protein sequence ID" value="OMJ29842.1"/>
    <property type="molecule type" value="Genomic_DNA"/>
</dbReference>
<evidence type="ECO:0000259" key="1">
    <source>
        <dbReference type="SMART" id="SM00761"/>
    </source>
</evidence>